<dbReference type="AlphaFoldDB" id="A0A166DTC6"/>
<feature type="signal peptide" evidence="1">
    <location>
        <begin position="1"/>
        <end position="21"/>
    </location>
</feature>
<name>A0A166DTC6_9AGAM</name>
<evidence type="ECO:0000313" key="3">
    <source>
        <dbReference type="Proteomes" id="UP000076532"/>
    </source>
</evidence>
<protein>
    <recommendedName>
        <fullName evidence="4">Secreted protein</fullName>
    </recommendedName>
</protein>
<feature type="chain" id="PRO_5007872380" description="Secreted protein" evidence="1">
    <location>
        <begin position="22"/>
        <end position="95"/>
    </location>
</feature>
<organism evidence="2 3">
    <name type="scientific">Athelia psychrophila</name>
    <dbReference type="NCBI Taxonomy" id="1759441"/>
    <lineage>
        <taxon>Eukaryota</taxon>
        <taxon>Fungi</taxon>
        <taxon>Dikarya</taxon>
        <taxon>Basidiomycota</taxon>
        <taxon>Agaricomycotina</taxon>
        <taxon>Agaricomycetes</taxon>
        <taxon>Agaricomycetidae</taxon>
        <taxon>Atheliales</taxon>
        <taxon>Atheliaceae</taxon>
        <taxon>Athelia</taxon>
    </lineage>
</organism>
<reference evidence="2 3" key="1">
    <citation type="journal article" date="2016" name="Mol. Biol. Evol.">
        <title>Comparative Genomics of Early-Diverging Mushroom-Forming Fungi Provides Insights into the Origins of Lignocellulose Decay Capabilities.</title>
        <authorList>
            <person name="Nagy L.G."/>
            <person name="Riley R."/>
            <person name="Tritt A."/>
            <person name="Adam C."/>
            <person name="Daum C."/>
            <person name="Floudas D."/>
            <person name="Sun H."/>
            <person name="Yadav J.S."/>
            <person name="Pangilinan J."/>
            <person name="Larsson K.H."/>
            <person name="Matsuura K."/>
            <person name="Barry K."/>
            <person name="Labutti K."/>
            <person name="Kuo R."/>
            <person name="Ohm R.A."/>
            <person name="Bhattacharya S.S."/>
            <person name="Shirouzu T."/>
            <person name="Yoshinaga Y."/>
            <person name="Martin F.M."/>
            <person name="Grigoriev I.V."/>
            <person name="Hibbett D.S."/>
        </authorList>
    </citation>
    <scope>NUCLEOTIDE SEQUENCE [LARGE SCALE GENOMIC DNA]</scope>
    <source>
        <strain evidence="2 3">CBS 109695</strain>
    </source>
</reference>
<accession>A0A166DTC6</accession>
<gene>
    <name evidence="2" type="ORF">FIBSPDRAFT_96158</name>
</gene>
<evidence type="ECO:0000256" key="1">
    <source>
        <dbReference type="SAM" id="SignalP"/>
    </source>
</evidence>
<keyword evidence="1" id="KW-0732">Signal</keyword>
<dbReference type="EMBL" id="KV417609">
    <property type="protein sequence ID" value="KZP15048.1"/>
    <property type="molecule type" value="Genomic_DNA"/>
</dbReference>
<evidence type="ECO:0000313" key="2">
    <source>
        <dbReference type="EMBL" id="KZP15048.1"/>
    </source>
</evidence>
<proteinExistence type="predicted"/>
<dbReference type="Proteomes" id="UP000076532">
    <property type="component" value="Unassembled WGS sequence"/>
</dbReference>
<sequence length="95" mass="10772">MRTSAFHTLFIMYLAPHPLSIFVRQADCVSAVLRPHERFSVLKPVVSIGDMLFFIMVKGDGWSANSALAFVFQILILPNHPPNPQCRYPRESQCP</sequence>
<keyword evidence="3" id="KW-1185">Reference proteome</keyword>
<evidence type="ECO:0008006" key="4">
    <source>
        <dbReference type="Google" id="ProtNLM"/>
    </source>
</evidence>